<feature type="transmembrane region" description="Helical" evidence="1">
    <location>
        <begin position="195"/>
        <end position="218"/>
    </location>
</feature>
<feature type="signal peptide" evidence="2">
    <location>
        <begin position="1"/>
        <end position="26"/>
    </location>
</feature>
<keyword evidence="1" id="KW-1133">Transmembrane helix</keyword>
<dbReference type="AlphaFoldDB" id="A0A5R8Q8F8"/>
<reference evidence="3 4" key="1">
    <citation type="submission" date="2019-05" db="EMBL/GenBank/DDBJ databases">
        <title>Culicoidintestinum kansasii gen. nov., sp. nov. from the gastrointestinal tract of the biting midge, Culicoides sonorensis.</title>
        <authorList>
            <person name="Neupane S."/>
            <person name="Ghosh A."/>
            <person name="Gunther S."/>
            <person name="Martin K."/>
            <person name="Zurek L."/>
        </authorList>
    </citation>
    <scope>NUCLEOTIDE SEQUENCE [LARGE SCALE GENOMIC DNA]</scope>
    <source>
        <strain evidence="3 4">CS-1</strain>
    </source>
</reference>
<dbReference type="EMBL" id="VBWP01000016">
    <property type="protein sequence ID" value="TLG71094.1"/>
    <property type="molecule type" value="Genomic_DNA"/>
</dbReference>
<evidence type="ECO:0000313" key="3">
    <source>
        <dbReference type="EMBL" id="TLG71094.1"/>
    </source>
</evidence>
<dbReference type="Proteomes" id="UP000306912">
    <property type="component" value="Unassembled WGS sequence"/>
</dbReference>
<feature type="chain" id="PRO_5024354629" evidence="2">
    <location>
        <begin position="27"/>
        <end position="243"/>
    </location>
</feature>
<evidence type="ECO:0000256" key="2">
    <source>
        <dbReference type="SAM" id="SignalP"/>
    </source>
</evidence>
<keyword evidence="1" id="KW-0812">Transmembrane</keyword>
<organism evidence="3 4">
    <name type="scientific">Culicoidibacter larvae</name>
    <dbReference type="NCBI Taxonomy" id="2579976"/>
    <lineage>
        <taxon>Bacteria</taxon>
        <taxon>Bacillati</taxon>
        <taxon>Bacillota</taxon>
        <taxon>Culicoidibacteria</taxon>
        <taxon>Culicoidibacterales</taxon>
        <taxon>Culicoidibacteraceae</taxon>
        <taxon>Culicoidibacter</taxon>
    </lineage>
</organism>
<sequence>MRKWLAMICCALVFCLTVVRPVSVSAMMPKSEAEAMAEELKRLDAEGKGAGTYRVTLQYLDGDKVTEKTIAMTIRGKNTVVDGVLAIDAKDISVTGEQVVSATAEDWIAWSEAKAWRIDDLAAVALVDLDAGAIKPVIGTYVLVVSAEGGVQTRAAVHVTSNAVLDDDYNKNKQAGYWYTDTFDANPLDFSAFNVWFGITIKAFLGILLVVPLILLLVHYVATTKIAKQVAFLLKSRQGDSLD</sequence>
<gene>
    <name evidence="3" type="ORF">FEZ08_11580</name>
</gene>
<protein>
    <submittedName>
        <fullName evidence="3">Uncharacterized protein</fullName>
    </submittedName>
</protein>
<evidence type="ECO:0000256" key="1">
    <source>
        <dbReference type="SAM" id="Phobius"/>
    </source>
</evidence>
<accession>A0A5R8Q8F8</accession>
<keyword evidence="1" id="KW-0472">Membrane</keyword>
<evidence type="ECO:0000313" key="4">
    <source>
        <dbReference type="Proteomes" id="UP000306912"/>
    </source>
</evidence>
<dbReference type="OrthoDB" id="3048743at2"/>
<dbReference type="InParanoid" id="A0A5R8Q8F8"/>
<proteinExistence type="predicted"/>
<keyword evidence="4" id="KW-1185">Reference proteome</keyword>
<name>A0A5R8Q8F8_9FIRM</name>
<dbReference type="RefSeq" id="WP_138192572.1">
    <property type="nucleotide sequence ID" value="NZ_VBWP01000016.1"/>
</dbReference>
<comment type="caution">
    <text evidence="3">The sequence shown here is derived from an EMBL/GenBank/DDBJ whole genome shotgun (WGS) entry which is preliminary data.</text>
</comment>
<keyword evidence="2" id="KW-0732">Signal</keyword>